<reference evidence="3" key="2">
    <citation type="submission" date="2010-01" db="EMBL/GenBank/DDBJ databases">
        <title>The complete genome of Conexibacter woesei DSM 14684.</title>
        <authorList>
            <consortium name="US DOE Joint Genome Institute (JGI-PGF)"/>
            <person name="Lucas S."/>
            <person name="Copeland A."/>
            <person name="Lapidus A."/>
            <person name="Glavina del Rio T."/>
            <person name="Dalin E."/>
            <person name="Tice H."/>
            <person name="Bruce D."/>
            <person name="Goodwin L."/>
            <person name="Pitluck S."/>
            <person name="Kyrpides N."/>
            <person name="Mavromatis K."/>
            <person name="Ivanova N."/>
            <person name="Mikhailova N."/>
            <person name="Chertkov O."/>
            <person name="Brettin T."/>
            <person name="Detter J.C."/>
            <person name="Han C."/>
            <person name="Larimer F."/>
            <person name="Land M."/>
            <person name="Hauser L."/>
            <person name="Markowitz V."/>
            <person name="Cheng J.-F."/>
            <person name="Hugenholtz P."/>
            <person name="Woyke T."/>
            <person name="Wu D."/>
            <person name="Pukall R."/>
            <person name="Steenblock K."/>
            <person name="Schneider S."/>
            <person name="Klenk H.-P."/>
            <person name="Eisen J.A."/>
        </authorList>
    </citation>
    <scope>NUCLEOTIDE SEQUENCE [LARGE SCALE GENOMIC DNA]</scope>
    <source>
        <strain evidence="3">DSM 14684 / CIP 108061 / JCM 11494 / NBRC 100937 / ID131577</strain>
    </source>
</reference>
<dbReference type="AlphaFoldDB" id="D3F627"/>
<dbReference type="Pfam" id="PF01738">
    <property type="entry name" value="DLH"/>
    <property type="match status" value="1"/>
</dbReference>
<dbReference type="eggNOG" id="COG0400">
    <property type="taxonomic scope" value="Bacteria"/>
</dbReference>
<proteinExistence type="predicted"/>
<dbReference type="EMBL" id="CP001854">
    <property type="protein sequence ID" value="ADB48700.1"/>
    <property type="molecule type" value="Genomic_DNA"/>
</dbReference>
<reference evidence="2 3" key="1">
    <citation type="journal article" date="2010" name="Stand. Genomic Sci.">
        <title>Complete genome sequence of Conexibacter woesei type strain (ID131577).</title>
        <authorList>
            <person name="Pukall R."/>
            <person name="Lapidus A."/>
            <person name="Glavina Del Rio T."/>
            <person name="Copeland A."/>
            <person name="Tice H."/>
            <person name="Cheng J.-F."/>
            <person name="Lucas S."/>
            <person name="Chen F."/>
            <person name="Nolan M."/>
            <person name="Bruce D."/>
            <person name="Goodwin L."/>
            <person name="Pitluck S."/>
            <person name="Mavromatis K."/>
            <person name="Ivanova N."/>
            <person name="Ovchinnikova G."/>
            <person name="Pati A."/>
            <person name="Chen A."/>
            <person name="Palaniappan K."/>
            <person name="Land M."/>
            <person name="Hauser L."/>
            <person name="Chang Y.-J."/>
            <person name="Jeffries C.D."/>
            <person name="Chain P."/>
            <person name="Meincke L."/>
            <person name="Sims D."/>
            <person name="Brettin T."/>
            <person name="Detter J.C."/>
            <person name="Rohde M."/>
            <person name="Goeker M."/>
            <person name="Bristow J."/>
            <person name="Eisen J.A."/>
            <person name="Markowitz V."/>
            <person name="Kyrpides N.C."/>
            <person name="Klenk H.-P."/>
            <person name="Hugenholtz P."/>
        </authorList>
    </citation>
    <scope>NUCLEOTIDE SEQUENCE [LARGE SCALE GENOMIC DNA]</scope>
    <source>
        <strain evidence="3">DSM 14684 / CIP 108061 / JCM 11494 / NBRC 100937 / ID131577</strain>
    </source>
</reference>
<organism evidence="2 3">
    <name type="scientific">Conexibacter woesei (strain DSM 14684 / CCUG 47730 / CIP 108061 / JCM 11494 / NBRC 100937 / ID131577)</name>
    <dbReference type="NCBI Taxonomy" id="469383"/>
    <lineage>
        <taxon>Bacteria</taxon>
        <taxon>Bacillati</taxon>
        <taxon>Actinomycetota</taxon>
        <taxon>Thermoleophilia</taxon>
        <taxon>Solirubrobacterales</taxon>
        <taxon>Conexibacteraceae</taxon>
        <taxon>Conexibacter</taxon>
    </lineage>
</organism>
<keyword evidence="3" id="KW-1185">Reference proteome</keyword>
<dbReference type="Gene3D" id="3.40.50.1820">
    <property type="entry name" value="alpha/beta hydrolase"/>
    <property type="match status" value="1"/>
</dbReference>
<evidence type="ECO:0000259" key="1">
    <source>
        <dbReference type="Pfam" id="PF01738"/>
    </source>
</evidence>
<evidence type="ECO:0000313" key="3">
    <source>
        <dbReference type="Proteomes" id="UP000008229"/>
    </source>
</evidence>
<dbReference type="STRING" id="469383.Cwoe_0264"/>
<sequence>MICIVPDLAFDHHFEPGTAGDTLLLLHATGGDERQLVPLGRQLAPGAALLAPRGQVLENGRVRRFFARRGPADLDLDDLRERTTGLAAFVGDTLAQRELDPARVTALGYSNGANVAVELLFSHPGLLHAAALLRPVLAYEPEQPLTGLDRTSVLIAVGDADPYGPSEQIERLTELLREGGADVEVAVQPAGHELTEGDFTAVGDWLARVR</sequence>
<dbReference type="InterPro" id="IPR002925">
    <property type="entry name" value="Dienelactn_hydro"/>
</dbReference>
<accession>D3F627</accession>
<name>D3F627_CONWI</name>
<dbReference type="GO" id="GO:0016787">
    <property type="term" value="F:hydrolase activity"/>
    <property type="evidence" value="ECO:0007669"/>
    <property type="project" value="InterPro"/>
</dbReference>
<feature type="domain" description="Dienelactone hydrolase" evidence="1">
    <location>
        <begin position="88"/>
        <end position="193"/>
    </location>
</feature>
<evidence type="ECO:0000313" key="2">
    <source>
        <dbReference type="EMBL" id="ADB48700.1"/>
    </source>
</evidence>
<protein>
    <submittedName>
        <fullName evidence="2">Putative phospholipase/carboxylesterase family protein</fullName>
    </submittedName>
</protein>
<dbReference type="HOGENOM" id="CLU_049413_6_1_11"/>
<dbReference type="OrthoDB" id="9780848at2"/>
<dbReference type="KEGG" id="cwo:Cwoe_0264"/>
<gene>
    <name evidence="2" type="ordered locus">Cwoe_0264</name>
</gene>
<dbReference type="SUPFAM" id="SSF53474">
    <property type="entry name" value="alpha/beta-Hydrolases"/>
    <property type="match status" value="1"/>
</dbReference>
<dbReference type="Proteomes" id="UP000008229">
    <property type="component" value="Chromosome"/>
</dbReference>
<dbReference type="InterPro" id="IPR029058">
    <property type="entry name" value="AB_hydrolase_fold"/>
</dbReference>